<organism evidence="2 3">
    <name type="scientific">Arthrobacter alpinus</name>
    <dbReference type="NCBI Taxonomy" id="656366"/>
    <lineage>
        <taxon>Bacteria</taxon>
        <taxon>Bacillati</taxon>
        <taxon>Actinomycetota</taxon>
        <taxon>Actinomycetes</taxon>
        <taxon>Micrococcales</taxon>
        <taxon>Micrococcaceae</taxon>
        <taxon>Arthrobacter</taxon>
    </lineage>
</organism>
<reference evidence="2 3" key="1">
    <citation type="submission" date="2016-10" db="EMBL/GenBank/DDBJ databases">
        <authorList>
            <person name="de Groot N.N."/>
        </authorList>
    </citation>
    <scope>NUCLEOTIDE SEQUENCE [LARGE SCALE GENOMIC DNA]</scope>
    <source>
        <strain evidence="2 3">DSM 22274</strain>
    </source>
</reference>
<dbReference type="AlphaFoldDB" id="A0A1H5LPE8"/>
<feature type="region of interest" description="Disordered" evidence="1">
    <location>
        <begin position="1"/>
        <end position="42"/>
    </location>
</feature>
<dbReference type="RefSeq" id="WP_280138615.1">
    <property type="nucleotide sequence ID" value="NZ_FNTV01000001.1"/>
</dbReference>
<name>A0A1H5LPE8_9MICC</name>
<proteinExistence type="predicted"/>
<dbReference type="Proteomes" id="UP000182725">
    <property type="component" value="Unassembled WGS sequence"/>
</dbReference>
<sequence>MGKHGVTQGRITSNCGPDSMLPGRHPTRLTAKKKHPDPKTEV</sequence>
<evidence type="ECO:0000256" key="1">
    <source>
        <dbReference type="SAM" id="MobiDB-lite"/>
    </source>
</evidence>
<protein>
    <submittedName>
        <fullName evidence="2">Uncharacterized protein</fullName>
    </submittedName>
</protein>
<dbReference type="EMBL" id="FNTV01000001">
    <property type="protein sequence ID" value="SEE78955.1"/>
    <property type="molecule type" value="Genomic_DNA"/>
</dbReference>
<evidence type="ECO:0000313" key="3">
    <source>
        <dbReference type="Proteomes" id="UP000182725"/>
    </source>
</evidence>
<feature type="compositionally biased region" description="Basic residues" evidence="1">
    <location>
        <begin position="25"/>
        <end position="36"/>
    </location>
</feature>
<gene>
    <name evidence="2" type="ORF">SAMN04489740_2546</name>
</gene>
<accession>A0A1H5LPE8</accession>
<evidence type="ECO:0000313" key="2">
    <source>
        <dbReference type="EMBL" id="SEE78955.1"/>
    </source>
</evidence>